<dbReference type="PANTHER" id="PTHR46889:SF4">
    <property type="entry name" value="TRANSPOSASE INSO FOR INSERTION SEQUENCE ELEMENT IS911B-RELATED"/>
    <property type="match status" value="1"/>
</dbReference>
<dbReference type="EMBL" id="MGFU01000045">
    <property type="protein sequence ID" value="OGM12021.1"/>
    <property type="molecule type" value="Genomic_DNA"/>
</dbReference>
<evidence type="ECO:0000313" key="2">
    <source>
        <dbReference type="EMBL" id="OGM12021.1"/>
    </source>
</evidence>
<dbReference type="InterPro" id="IPR012337">
    <property type="entry name" value="RNaseH-like_sf"/>
</dbReference>
<dbReference type="SUPFAM" id="SSF53098">
    <property type="entry name" value="Ribonuclease H-like"/>
    <property type="match status" value="1"/>
</dbReference>
<dbReference type="Proteomes" id="UP000179013">
    <property type="component" value="Unassembled WGS sequence"/>
</dbReference>
<name>A0A1F7XAJ8_9BACT</name>
<sequence>MYMAYSNNPNLPQVRMAAVEFVRQGKSAREAARRFGFAHNTILNWLKRKPEYGRYGRLVIPTRSSKPLHHPDELSPEIIKHVLELRSERQQCAEILHHRLKNESISVSLSSVKRILKRNNCTRFSKWKKWHQYPARPLAASPGALIEIDSMLNGQPNDRLSAYALIDLYSRWAFTWPIGQPNSILSARFIAKAQEASPFKFRTVQSDHGSEFAKWFTATIEHRGFVHRHSRVRTPTDNGHIERFIQTLQNDCLSRIPRSMKSWQKEIPEFIRYYNYERPHMALNYQTPMQVVRSY</sequence>
<dbReference type="PROSITE" id="PS50994">
    <property type="entry name" value="INTEGRASE"/>
    <property type="match status" value="1"/>
</dbReference>
<accession>A0A1F7XAJ8</accession>
<dbReference type="GO" id="GO:0015074">
    <property type="term" value="P:DNA integration"/>
    <property type="evidence" value="ECO:0007669"/>
    <property type="project" value="InterPro"/>
</dbReference>
<dbReference type="InterPro" id="IPR036397">
    <property type="entry name" value="RNaseH_sf"/>
</dbReference>
<gene>
    <name evidence="2" type="ORF">A2V80_01780</name>
</gene>
<dbReference type="InterPro" id="IPR002622">
    <property type="entry name" value="Transposase_14"/>
</dbReference>
<dbReference type="Pfam" id="PF01710">
    <property type="entry name" value="HTH_Tnp_IS630"/>
    <property type="match status" value="1"/>
</dbReference>
<organism evidence="2 3">
    <name type="scientific">Candidatus Woesebacteria bacterium RBG_16_39_8b</name>
    <dbReference type="NCBI Taxonomy" id="1802482"/>
    <lineage>
        <taxon>Bacteria</taxon>
        <taxon>Candidatus Woeseibacteriota</taxon>
    </lineage>
</organism>
<dbReference type="Pfam" id="PF13683">
    <property type="entry name" value="rve_3"/>
    <property type="match status" value="1"/>
</dbReference>
<dbReference type="GO" id="GO:0003676">
    <property type="term" value="F:nucleic acid binding"/>
    <property type="evidence" value="ECO:0007669"/>
    <property type="project" value="InterPro"/>
</dbReference>
<dbReference type="InterPro" id="IPR009057">
    <property type="entry name" value="Homeodomain-like_sf"/>
</dbReference>
<feature type="domain" description="Integrase catalytic" evidence="1">
    <location>
        <begin position="138"/>
        <end position="295"/>
    </location>
</feature>
<dbReference type="SUPFAM" id="SSF46689">
    <property type="entry name" value="Homeodomain-like"/>
    <property type="match status" value="1"/>
</dbReference>
<dbReference type="AlphaFoldDB" id="A0A1F7XAJ8"/>
<dbReference type="PANTHER" id="PTHR46889">
    <property type="entry name" value="TRANSPOSASE INSF FOR INSERTION SEQUENCE IS3B-RELATED"/>
    <property type="match status" value="1"/>
</dbReference>
<evidence type="ECO:0000313" key="3">
    <source>
        <dbReference type="Proteomes" id="UP000179013"/>
    </source>
</evidence>
<reference evidence="2 3" key="1">
    <citation type="journal article" date="2016" name="Nat. Commun.">
        <title>Thousands of microbial genomes shed light on interconnected biogeochemical processes in an aquifer system.</title>
        <authorList>
            <person name="Anantharaman K."/>
            <person name="Brown C.T."/>
            <person name="Hug L.A."/>
            <person name="Sharon I."/>
            <person name="Castelle C.J."/>
            <person name="Probst A.J."/>
            <person name="Thomas B.C."/>
            <person name="Singh A."/>
            <person name="Wilkins M.J."/>
            <person name="Karaoz U."/>
            <person name="Brodie E.L."/>
            <person name="Williams K.H."/>
            <person name="Hubbard S.S."/>
            <person name="Banfield J.F."/>
        </authorList>
    </citation>
    <scope>NUCLEOTIDE SEQUENCE [LARGE SCALE GENOMIC DNA]</scope>
</reference>
<evidence type="ECO:0000259" key="1">
    <source>
        <dbReference type="PROSITE" id="PS50994"/>
    </source>
</evidence>
<dbReference type="InterPro" id="IPR050900">
    <property type="entry name" value="Transposase_IS3/IS150/IS904"/>
</dbReference>
<proteinExistence type="predicted"/>
<protein>
    <recommendedName>
        <fullName evidence="1">Integrase catalytic domain-containing protein</fullName>
    </recommendedName>
</protein>
<comment type="caution">
    <text evidence="2">The sequence shown here is derived from an EMBL/GenBank/DDBJ whole genome shotgun (WGS) entry which is preliminary data.</text>
</comment>
<dbReference type="InterPro" id="IPR001584">
    <property type="entry name" value="Integrase_cat-core"/>
</dbReference>
<dbReference type="Gene3D" id="3.30.420.10">
    <property type="entry name" value="Ribonuclease H-like superfamily/Ribonuclease H"/>
    <property type="match status" value="1"/>
</dbReference>